<dbReference type="EC" id="2.7.7.70" evidence="9"/>
<feature type="active site" evidence="9">
    <location>
        <position position="267"/>
    </location>
</feature>
<keyword evidence="2 9" id="KW-0548">Nucleotidyltransferase</keyword>
<evidence type="ECO:0000256" key="5">
    <source>
        <dbReference type="ARBA" id="ARBA00022840"/>
    </source>
</evidence>
<dbReference type="InterPro" id="IPR023030">
    <property type="entry name" value="Bifunc_HldE"/>
</dbReference>
<dbReference type="GO" id="GO:0005524">
    <property type="term" value="F:ATP binding"/>
    <property type="evidence" value="ECO:0007669"/>
    <property type="project" value="UniProtKB-UniRule"/>
</dbReference>
<dbReference type="EC" id="2.7.1.167" evidence="9"/>
<evidence type="ECO:0000313" key="12">
    <source>
        <dbReference type="EMBL" id="PYD58676.1"/>
    </source>
</evidence>
<comment type="caution">
    <text evidence="12">The sequence shown here is derived from an EMBL/GenBank/DDBJ whole genome shotgun (WGS) entry which is preliminary data.</text>
</comment>
<dbReference type="Pfam" id="PF01467">
    <property type="entry name" value="CTP_transf_like"/>
    <property type="match status" value="1"/>
</dbReference>
<feature type="binding site" evidence="9">
    <location>
        <begin position="198"/>
        <end position="201"/>
    </location>
    <ligand>
        <name>ATP</name>
        <dbReference type="ChEBI" id="CHEBI:30616"/>
    </ligand>
</feature>
<comment type="catalytic activity">
    <reaction evidence="9">
        <text>D-glycero-beta-D-manno-heptose 7-phosphate + ATP = D-glycero-beta-D-manno-heptose 1,7-bisphosphate + ADP + H(+)</text>
        <dbReference type="Rhea" id="RHEA:27473"/>
        <dbReference type="ChEBI" id="CHEBI:15378"/>
        <dbReference type="ChEBI" id="CHEBI:30616"/>
        <dbReference type="ChEBI" id="CHEBI:60204"/>
        <dbReference type="ChEBI" id="CHEBI:60208"/>
        <dbReference type="ChEBI" id="CHEBI:456216"/>
        <dbReference type="EC" id="2.7.1.167"/>
    </reaction>
</comment>
<feature type="region of interest" description="Ribokinase" evidence="9">
    <location>
        <begin position="1"/>
        <end position="319"/>
    </location>
</feature>
<comment type="pathway">
    <text evidence="9">Nucleotide-sugar biosynthesis; ADP-L-glycero-beta-D-manno-heptose biosynthesis; ADP-L-glycero-beta-D-manno-heptose from D-glycero-beta-D-manno-heptose 7-phosphate: step 3/4.</text>
</comment>
<feature type="domain" description="Cytidyltransferase-like" evidence="11">
    <location>
        <begin position="347"/>
        <end position="441"/>
    </location>
</feature>
<dbReference type="RefSeq" id="WP_061271491.1">
    <property type="nucleotide sequence ID" value="NZ_CBCRXN010000063.1"/>
</dbReference>
<evidence type="ECO:0000259" key="10">
    <source>
        <dbReference type="Pfam" id="PF00294"/>
    </source>
</evidence>
<dbReference type="GO" id="GO:0016773">
    <property type="term" value="F:phosphotransferase activity, alcohol group as acceptor"/>
    <property type="evidence" value="ECO:0007669"/>
    <property type="project" value="InterPro"/>
</dbReference>
<dbReference type="Gene3D" id="3.40.50.620">
    <property type="entry name" value="HUPs"/>
    <property type="match status" value="1"/>
</dbReference>
<dbReference type="SUPFAM" id="SSF53613">
    <property type="entry name" value="Ribokinase-like"/>
    <property type="match status" value="1"/>
</dbReference>
<evidence type="ECO:0000256" key="9">
    <source>
        <dbReference type="HAMAP-Rule" id="MF_01603"/>
    </source>
</evidence>
<feature type="domain" description="Carbohydrate kinase PfkB" evidence="10">
    <location>
        <begin position="10"/>
        <end position="305"/>
    </location>
</feature>
<dbReference type="SUPFAM" id="SSF52374">
    <property type="entry name" value="Nucleotidylyl transferase"/>
    <property type="match status" value="1"/>
</dbReference>
<dbReference type="Proteomes" id="UP000248257">
    <property type="component" value="Unassembled WGS sequence"/>
</dbReference>
<dbReference type="InterPro" id="IPR014729">
    <property type="entry name" value="Rossmann-like_a/b/a_fold"/>
</dbReference>
<protein>
    <recommendedName>
        <fullName evidence="9">Bifunctional protein HldE</fullName>
    </recommendedName>
    <domain>
        <recommendedName>
            <fullName evidence="9">D-beta-D-heptose 7-phosphate kinase</fullName>
            <ecNumber evidence="9">2.7.1.167</ecNumber>
        </recommendedName>
        <alternativeName>
            <fullName evidence="9">D-beta-D-heptose 7-phosphotransferase</fullName>
        </alternativeName>
        <alternativeName>
            <fullName evidence="9">D-glycero-beta-D-manno-heptose-7-phosphate kinase</fullName>
        </alternativeName>
    </domain>
    <domain>
        <recommendedName>
            <fullName evidence="9">D-beta-D-heptose 1-phosphate adenylyltransferase</fullName>
            <ecNumber evidence="9">2.7.7.70</ecNumber>
        </recommendedName>
        <alternativeName>
            <fullName evidence="9">D-glycero-beta-D-manno-heptose 1-phosphate adenylyltransferase</fullName>
        </alternativeName>
    </domain>
</protein>
<dbReference type="NCBIfam" id="TIGR00125">
    <property type="entry name" value="cyt_tran_rel"/>
    <property type="match status" value="1"/>
</dbReference>
<dbReference type="InterPro" id="IPR004821">
    <property type="entry name" value="Cyt_trans-like"/>
</dbReference>
<dbReference type="InterPro" id="IPR011914">
    <property type="entry name" value="RfaE_dom_II"/>
</dbReference>
<comment type="catalytic activity">
    <reaction evidence="8 9">
        <text>D-glycero-beta-D-manno-heptose 1-phosphate + ATP + H(+) = ADP-D-glycero-beta-D-manno-heptose + diphosphate</text>
        <dbReference type="Rhea" id="RHEA:27465"/>
        <dbReference type="ChEBI" id="CHEBI:15378"/>
        <dbReference type="ChEBI" id="CHEBI:30616"/>
        <dbReference type="ChEBI" id="CHEBI:33019"/>
        <dbReference type="ChEBI" id="CHEBI:59967"/>
        <dbReference type="ChEBI" id="CHEBI:61593"/>
        <dbReference type="EC" id="2.7.7.70"/>
    </reaction>
</comment>
<evidence type="ECO:0000256" key="4">
    <source>
        <dbReference type="ARBA" id="ARBA00022777"/>
    </source>
</evidence>
<keyword evidence="1 9" id="KW-0808">Transferase</keyword>
<comment type="similarity">
    <text evidence="9">In the N-terminal section; belongs to the carbohydrate kinase PfkB family.</text>
</comment>
<evidence type="ECO:0000256" key="2">
    <source>
        <dbReference type="ARBA" id="ARBA00022695"/>
    </source>
</evidence>
<gene>
    <name evidence="12" type="primary">rfaE2</name>
    <name evidence="9" type="synonym">hldE</name>
    <name evidence="12" type="ORF">CFR75_00015</name>
</gene>
<comment type="subunit">
    <text evidence="9">Homodimer.</text>
</comment>
<organism evidence="12 13">
    <name type="scientific">Komagataeibacter xylinus</name>
    <name type="common">Gluconacetobacter xylinus</name>
    <dbReference type="NCBI Taxonomy" id="28448"/>
    <lineage>
        <taxon>Bacteria</taxon>
        <taxon>Pseudomonadati</taxon>
        <taxon>Pseudomonadota</taxon>
        <taxon>Alphaproteobacteria</taxon>
        <taxon>Acetobacterales</taxon>
        <taxon>Acetobacteraceae</taxon>
        <taxon>Komagataeibacter</taxon>
    </lineage>
</organism>
<evidence type="ECO:0000256" key="6">
    <source>
        <dbReference type="ARBA" id="ARBA00023268"/>
    </source>
</evidence>
<dbReference type="EMBL" id="NKUC01000001">
    <property type="protein sequence ID" value="PYD58676.1"/>
    <property type="molecule type" value="Genomic_DNA"/>
</dbReference>
<evidence type="ECO:0000259" key="11">
    <source>
        <dbReference type="Pfam" id="PF01467"/>
    </source>
</evidence>
<comment type="similarity">
    <text evidence="9">In the C-terminal section; belongs to the cytidylyltransferase family.</text>
</comment>
<dbReference type="PANTHER" id="PTHR46969:SF1">
    <property type="entry name" value="BIFUNCTIONAL PROTEIN HLDE"/>
    <property type="match status" value="1"/>
</dbReference>
<dbReference type="UniPathway" id="UPA00356">
    <property type="reaction ID" value="UER00437"/>
</dbReference>
<dbReference type="GO" id="GO:0097171">
    <property type="term" value="P:ADP-L-glycero-beta-D-manno-heptose biosynthetic process"/>
    <property type="evidence" value="ECO:0007669"/>
    <property type="project" value="UniProtKB-UniPathway"/>
</dbReference>
<dbReference type="InterPro" id="IPR029056">
    <property type="entry name" value="Ribokinase-like"/>
</dbReference>
<reference evidence="12 13" key="1">
    <citation type="submission" date="2017-07" db="EMBL/GenBank/DDBJ databases">
        <title>A draft genome sequence of Komagataeibacter xylinus LMG 1515.</title>
        <authorList>
            <person name="Skraban J."/>
            <person name="Cleenwerck I."/>
            <person name="Vandamme P."/>
            <person name="Trcek J."/>
        </authorList>
    </citation>
    <scope>NUCLEOTIDE SEQUENCE [LARGE SCALE GENOMIC DNA]</scope>
    <source>
        <strain evidence="12 13">LMG 1515</strain>
    </source>
</reference>
<dbReference type="GO" id="GO:0033786">
    <property type="term" value="F:heptose-1-phosphate adenylyltransferase activity"/>
    <property type="evidence" value="ECO:0007669"/>
    <property type="project" value="UniProtKB-UniRule"/>
</dbReference>
<sequence>MIDTLTPGRIVVVGDLLLDRYITGSVNRISPEAPVPVLLHAREHATPGGAANVAANAAALGAPVSLIGVAGADGAARTLREKLAAWPGIDTGGWVIDPAWTTITKTRILGGQQQIIRIDEEILAPFRAETNARLLAAVDAALPGARVLVCSDYAKGVLSDEVIGGIMARAAAASVPVIVDPKRPTFGIYTGAALITPNRAEISRATLLPTDTDAQVEAAARAASSQFGGDVLVTRSEQGMSLWQRAGSVRHVSAQRSEVFDVCGAGDTVVATIATMLSAGLPLETAVVIATTAAAISVSKHGTATVSRHELQHALNGETTGHGNLVSLGEATRIVADWRRHGARIVFTNGCFDLLHPGHIALLRGAARQGDRLVVALNTDRSVAALKGPSRPVQDEHARATVLGALRDVDLVVLFDEETPIKAIEALCPDVLVKGADYTEDQVVGAPFVRGYGGRVALIDLIDGRSTTSLVRRAGAGQANG</sequence>
<name>A0A318PN44_KOMXY</name>
<dbReference type="InterPro" id="IPR011611">
    <property type="entry name" value="PfkB_dom"/>
</dbReference>
<accession>A0A318PN44</accession>
<dbReference type="Pfam" id="PF00294">
    <property type="entry name" value="PfkB"/>
    <property type="match status" value="1"/>
</dbReference>
<dbReference type="OrthoDB" id="9802794at2"/>
<keyword evidence="6 9" id="KW-0511">Multifunctional enzyme</keyword>
<evidence type="ECO:0000256" key="1">
    <source>
        <dbReference type="ARBA" id="ARBA00022679"/>
    </source>
</evidence>
<dbReference type="Gene3D" id="3.40.1190.20">
    <property type="match status" value="1"/>
</dbReference>
<dbReference type="GO" id="GO:0005829">
    <property type="term" value="C:cytosol"/>
    <property type="evidence" value="ECO:0007669"/>
    <property type="project" value="TreeGrafter"/>
</dbReference>
<keyword evidence="7 9" id="KW-0119">Carbohydrate metabolism</keyword>
<evidence type="ECO:0000313" key="13">
    <source>
        <dbReference type="Proteomes" id="UP000248257"/>
    </source>
</evidence>
<dbReference type="PANTHER" id="PTHR46969">
    <property type="entry name" value="BIFUNCTIONAL PROTEIN HLDE"/>
    <property type="match status" value="1"/>
</dbReference>
<keyword evidence="13" id="KW-1185">Reference proteome</keyword>
<dbReference type="AlphaFoldDB" id="A0A318PN44"/>
<dbReference type="STRING" id="1220579.GCA_001571345_00176"/>
<dbReference type="GO" id="GO:0033785">
    <property type="term" value="F:heptose 7-phosphate kinase activity"/>
    <property type="evidence" value="ECO:0007669"/>
    <property type="project" value="UniProtKB-UniRule"/>
</dbReference>
<keyword evidence="3 9" id="KW-0547">Nucleotide-binding</keyword>
<dbReference type="HAMAP" id="MF_01603">
    <property type="entry name" value="HldE"/>
    <property type="match status" value="1"/>
</dbReference>
<evidence type="ECO:0000256" key="7">
    <source>
        <dbReference type="ARBA" id="ARBA00023277"/>
    </source>
</evidence>
<evidence type="ECO:0000256" key="8">
    <source>
        <dbReference type="ARBA" id="ARBA00047428"/>
    </source>
</evidence>
<dbReference type="NCBIfam" id="TIGR02199">
    <property type="entry name" value="rfaE_dom_II"/>
    <property type="match status" value="1"/>
</dbReference>
<comment type="function">
    <text evidence="9">Catalyzes the ADP transfer from ATP to D-glycero-beta-D-manno-heptose 1-phosphate, yielding ADP-D-glycero-beta-D-manno-heptose.</text>
</comment>
<comment type="pathway">
    <text evidence="9">Nucleotide-sugar biosynthesis; ADP-L-glycero-beta-D-manno-heptose biosynthesis; ADP-L-glycero-beta-D-manno-heptose from D-glycero-beta-D-manno-heptose 7-phosphate: step 1/4.</text>
</comment>
<keyword evidence="4 9" id="KW-0418">Kinase</keyword>
<comment type="function">
    <text evidence="9">Catalyzes the phosphorylation of D-glycero-D-manno-heptose 7-phosphate at the C-1 position to selectively form D-glycero-beta-D-manno-heptose-1,7-bisphosphate.</text>
</comment>
<feature type="region of interest" description="Cytidylyltransferase" evidence="9">
    <location>
        <begin position="347"/>
        <end position="481"/>
    </location>
</feature>
<keyword evidence="5 9" id="KW-0067">ATP-binding</keyword>
<proteinExistence type="inferred from homology"/>
<evidence type="ECO:0000256" key="3">
    <source>
        <dbReference type="ARBA" id="ARBA00022741"/>
    </source>
</evidence>